<keyword evidence="2" id="KW-1185">Reference proteome</keyword>
<protein>
    <submittedName>
        <fullName evidence="1">Uncharacterized protein</fullName>
    </submittedName>
</protein>
<reference evidence="1" key="1">
    <citation type="submission" date="2021-02" db="EMBL/GenBank/DDBJ databases">
        <authorList>
            <person name="Nowell W R."/>
        </authorList>
    </citation>
    <scope>NUCLEOTIDE SEQUENCE</scope>
    <source>
        <strain evidence="1">Ploen Becks lab</strain>
    </source>
</reference>
<feature type="non-terminal residue" evidence="1">
    <location>
        <position position="1"/>
    </location>
</feature>
<comment type="caution">
    <text evidence="1">The sequence shown here is derived from an EMBL/GenBank/DDBJ whole genome shotgun (WGS) entry which is preliminary data.</text>
</comment>
<dbReference type="EMBL" id="CAJNOC010010101">
    <property type="protein sequence ID" value="CAF1136391.1"/>
    <property type="molecule type" value="Genomic_DNA"/>
</dbReference>
<sequence length="215" mass="24496">ISIFYIVNSVDAQNETLLSVKPGSFYSTLLGLGLLNTKPELIQRIKLSSNCAEYLFSPEDPKGKLCSSSWNKLFGTVRCGIFNSNHKDSDRFVWRRIQSCLKFDSSYVIGEVENCSDKDLIELAAYTYDNGEIPYESQNQGRLLKIFNTKIKVETWYVFKLLIKPLHTEYQILDDNLNLLESITIDHRDCGSSYYTGLLQNLYFGGQCPAPQEVS</sequence>
<evidence type="ECO:0000313" key="2">
    <source>
        <dbReference type="Proteomes" id="UP000663879"/>
    </source>
</evidence>
<dbReference type="OrthoDB" id="10027077at2759"/>
<feature type="non-terminal residue" evidence="1">
    <location>
        <position position="215"/>
    </location>
</feature>
<name>A0A814RTR8_9BILA</name>
<organism evidence="1 2">
    <name type="scientific">Brachionus calyciflorus</name>
    <dbReference type="NCBI Taxonomy" id="104777"/>
    <lineage>
        <taxon>Eukaryota</taxon>
        <taxon>Metazoa</taxon>
        <taxon>Spiralia</taxon>
        <taxon>Gnathifera</taxon>
        <taxon>Rotifera</taxon>
        <taxon>Eurotatoria</taxon>
        <taxon>Monogononta</taxon>
        <taxon>Pseudotrocha</taxon>
        <taxon>Ploima</taxon>
        <taxon>Brachionidae</taxon>
        <taxon>Brachionus</taxon>
    </lineage>
</organism>
<accession>A0A814RTR8</accession>
<proteinExistence type="predicted"/>
<gene>
    <name evidence="1" type="ORF">OXX778_LOCUS22706</name>
</gene>
<dbReference type="Proteomes" id="UP000663879">
    <property type="component" value="Unassembled WGS sequence"/>
</dbReference>
<evidence type="ECO:0000313" key="1">
    <source>
        <dbReference type="EMBL" id="CAF1136391.1"/>
    </source>
</evidence>
<dbReference type="AlphaFoldDB" id="A0A814RTR8"/>